<comment type="caution">
    <text evidence="3">The sequence shown here is derived from an EMBL/GenBank/DDBJ whole genome shotgun (WGS) entry which is preliminary data.</text>
</comment>
<keyword evidence="1" id="KW-0238">DNA-binding</keyword>
<dbReference type="Pfam" id="PF01381">
    <property type="entry name" value="HTH_3"/>
    <property type="match status" value="1"/>
</dbReference>
<gene>
    <name evidence="3" type="ORF">D4A47_02340</name>
</gene>
<dbReference type="PROSITE" id="PS50943">
    <property type="entry name" value="HTH_CROC1"/>
    <property type="match status" value="1"/>
</dbReference>
<evidence type="ECO:0000259" key="2">
    <source>
        <dbReference type="PROSITE" id="PS50943"/>
    </source>
</evidence>
<keyword evidence="4" id="KW-1185">Reference proteome</keyword>
<dbReference type="SUPFAM" id="SSF47413">
    <property type="entry name" value="lambda repressor-like DNA-binding domains"/>
    <property type="match status" value="1"/>
</dbReference>
<feature type="domain" description="HTH cro/C1-type" evidence="2">
    <location>
        <begin position="8"/>
        <end position="62"/>
    </location>
</feature>
<evidence type="ECO:0000313" key="4">
    <source>
        <dbReference type="Proteomes" id="UP000276301"/>
    </source>
</evidence>
<reference evidence="3 4" key="1">
    <citation type="submission" date="2018-10" db="EMBL/GenBank/DDBJ databases">
        <title>Anaerotruncus faecis sp. nov., isolated from human feces.</title>
        <authorList>
            <person name="Wang Y.-J."/>
        </authorList>
    </citation>
    <scope>NUCLEOTIDE SEQUENCE [LARGE SCALE GENOMIC DNA]</scope>
    <source>
        <strain evidence="3 4">22A2-44</strain>
    </source>
</reference>
<protein>
    <submittedName>
        <fullName evidence="3">XRE family transcriptional regulator</fullName>
    </submittedName>
</protein>
<dbReference type="AlphaFoldDB" id="A0A498CUT2"/>
<dbReference type="InterPro" id="IPR010982">
    <property type="entry name" value="Lambda_DNA-bd_dom_sf"/>
</dbReference>
<sequence>MNHFASRLRTLRLKKQTPQKTLADLLGITVRQYQRYESGEQEPHINGLVAIADYFGVSIDYLVGRTDKPETNR</sequence>
<dbReference type="SMART" id="SM00530">
    <property type="entry name" value="HTH_XRE"/>
    <property type="match status" value="1"/>
</dbReference>
<proteinExistence type="predicted"/>
<dbReference type="RefSeq" id="WP_121585970.1">
    <property type="nucleotide sequence ID" value="NZ_RCHT01000001.1"/>
</dbReference>
<dbReference type="InterPro" id="IPR001387">
    <property type="entry name" value="Cro/C1-type_HTH"/>
</dbReference>
<organism evidence="3 4">
    <name type="scientific">Anaerotruncus massiliensis</name>
    <name type="common">ex Liu et al. 2021</name>
    <dbReference type="NCBI Taxonomy" id="2321404"/>
    <lineage>
        <taxon>Bacteria</taxon>
        <taxon>Bacillati</taxon>
        <taxon>Bacillota</taxon>
        <taxon>Clostridia</taxon>
        <taxon>Eubacteriales</taxon>
        <taxon>Oscillospiraceae</taxon>
        <taxon>Anaerotruncus</taxon>
    </lineage>
</organism>
<accession>A0A498CUT2</accession>
<dbReference type="CDD" id="cd00093">
    <property type="entry name" value="HTH_XRE"/>
    <property type="match status" value="1"/>
</dbReference>
<dbReference type="Proteomes" id="UP000276301">
    <property type="component" value="Unassembled WGS sequence"/>
</dbReference>
<dbReference type="Gene3D" id="1.10.260.40">
    <property type="entry name" value="lambda repressor-like DNA-binding domains"/>
    <property type="match status" value="1"/>
</dbReference>
<dbReference type="EMBL" id="RCHT01000001">
    <property type="protein sequence ID" value="RLL14842.1"/>
    <property type="molecule type" value="Genomic_DNA"/>
</dbReference>
<name>A0A498CUT2_9FIRM</name>
<dbReference type="PANTHER" id="PTHR46558:SF11">
    <property type="entry name" value="HTH-TYPE TRANSCRIPTIONAL REGULATOR XRE"/>
    <property type="match status" value="1"/>
</dbReference>
<dbReference type="GO" id="GO:0003677">
    <property type="term" value="F:DNA binding"/>
    <property type="evidence" value="ECO:0007669"/>
    <property type="project" value="UniProtKB-KW"/>
</dbReference>
<evidence type="ECO:0000313" key="3">
    <source>
        <dbReference type="EMBL" id="RLL14842.1"/>
    </source>
</evidence>
<evidence type="ECO:0000256" key="1">
    <source>
        <dbReference type="ARBA" id="ARBA00023125"/>
    </source>
</evidence>
<dbReference type="PANTHER" id="PTHR46558">
    <property type="entry name" value="TRACRIPTIONAL REGULATORY PROTEIN-RELATED-RELATED"/>
    <property type="match status" value="1"/>
</dbReference>